<reference evidence="1 2" key="1">
    <citation type="submission" date="2019-08" db="EMBL/GenBank/DDBJ databases">
        <authorList>
            <person name="Vazquez-Campos X."/>
        </authorList>
    </citation>
    <scope>NUCLEOTIDE SEQUENCE [LARGE SCALE GENOMIC DNA]</scope>
    <source>
        <strain evidence="1">LFW-283_2</strain>
    </source>
</reference>
<evidence type="ECO:0000313" key="2">
    <source>
        <dbReference type="Proteomes" id="UP000789941"/>
    </source>
</evidence>
<comment type="caution">
    <text evidence="1">The sequence shown here is derived from an EMBL/GenBank/DDBJ whole genome shotgun (WGS) entry which is preliminary data.</text>
</comment>
<name>A0A5E4LMB3_9ARCH</name>
<protein>
    <submittedName>
        <fullName evidence="1">Uncharacterized protein</fullName>
    </submittedName>
</protein>
<dbReference type="EMBL" id="CABMJJ010000006">
    <property type="protein sequence ID" value="VVC03114.1"/>
    <property type="molecule type" value="Genomic_DNA"/>
</dbReference>
<accession>A0A5E4LMB3</accession>
<gene>
    <name evidence="1" type="ORF">LFW2832_00186</name>
</gene>
<dbReference type="Proteomes" id="UP000789941">
    <property type="component" value="Unassembled WGS sequence"/>
</dbReference>
<evidence type="ECO:0000313" key="1">
    <source>
        <dbReference type="EMBL" id="VVC03114.1"/>
    </source>
</evidence>
<organism evidence="1 2">
    <name type="scientific">Candidatus Bilamarchaeum dharawalense</name>
    <dbReference type="NCBI Taxonomy" id="2885759"/>
    <lineage>
        <taxon>Archaea</taxon>
        <taxon>Candidatus Micrarchaeota</taxon>
        <taxon>Candidatus Micrarchaeia</taxon>
        <taxon>Candidatus Anstonellales</taxon>
        <taxon>Candidatus Bilamarchaeaceae</taxon>
        <taxon>Candidatus Bilamarchaeum</taxon>
    </lineage>
</organism>
<proteinExistence type="predicted"/>
<dbReference type="AlphaFoldDB" id="A0A5E4LMB3"/>
<sequence length="73" mass="8732">MWKTNSALVNIEIMMTLLEMITEEPVSVHKMVYRTKLNSRTIVKYLLIVELAQNTKRIVKEMKGSRVYFRKER</sequence>